<evidence type="ECO:0000256" key="1">
    <source>
        <dbReference type="ARBA" id="ARBA00008814"/>
    </source>
</evidence>
<evidence type="ECO:0000313" key="5">
    <source>
        <dbReference type="Proteomes" id="UP000046155"/>
    </source>
</evidence>
<dbReference type="Gene3D" id="3.40.50.1980">
    <property type="entry name" value="Nitrogenase molybdenum iron protein domain"/>
    <property type="match status" value="2"/>
</dbReference>
<accession>A0A0B7MCS3</accession>
<dbReference type="RefSeq" id="WP_052835335.1">
    <property type="nucleotide sequence ID" value="NZ_CDRZ01000086.1"/>
</dbReference>
<dbReference type="InterPro" id="IPR050902">
    <property type="entry name" value="ABC_Transporter_SBP"/>
</dbReference>
<reference evidence="5" key="1">
    <citation type="submission" date="2015-01" db="EMBL/GenBank/DDBJ databases">
        <authorList>
            <person name="Manzoor Shahid"/>
            <person name="Zubair Saima"/>
        </authorList>
    </citation>
    <scope>NUCLEOTIDE SEQUENCE [LARGE SCALE GENOMIC DNA]</scope>
    <source>
        <strain evidence="5">Sp3</strain>
    </source>
</reference>
<dbReference type="PROSITE" id="PS51257">
    <property type="entry name" value="PROKAR_LIPOPROTEIN"/>
    <property type="match status" value="1"/>
</dbReference>
<keyword evidence="2" id="KW-0732">Signal</keyword>
<dbReference type="PANTHER" id="PTHR30535">
    <property type="entry name" value="VITAMIN B12-BINDING PROTEIN"/>
    <property type="match status" value="1"/>
</dbReference>
<feature type="signal peptide" evidence="2">
    <location>
        <begin position="1"/>
        <end position="24"/>
    </location>
</feature>
<dbReference type="Proteomes" id="UP000046155">
    <property type="component" value="Unassembled WGS sequence"/>
</dbReference>
<gene>
    <name evidence="4" type="ORF">SSCH_1760008</name>
</gene>
<organism evidence="4 5">
    <name type="scientific">Syntrophaceticus schinkii</name>
    <dbReference type="NCBI Taxonomy" id="499207"/>
    <lineage>
        <taxon>Bacteria</taxon>
        <taxon>Bacillati</taxon>
        <taxon>Bacillota</taxon>
        <taxon>Clostridia</taxon>
        <taxon>Thermoanaerobacterales</taxon>
        <taxon>Thermoanaerobacterales Family III. Incertae Sedis</taxon>
        <taxon>Syntrophaceticus</taxon>
    </lineage>
</organism>
<feature type="chain" id="PRO_5038632158" evidence="2">
    <location>
        <begin position="25"/>
        <end position="363"/>
    </location>
</feature>
<dbReference type="SUPFAM" id="SSF53807">
    <property type="entry name" value="Helical backbone' metal receptor"/>
    <property type="match status" value="1"/>
</dbReference>
<dbReference type="EMBL" id="CDRZ01000086">
    <property type="protein sequence ID" value="CEO88334.1"/>
    <property type="molecule type" value="Genomic_DNA"/>
</dbReference>
<name>A0A0B7MCS3_9FIRM</name>
<sequence length="363" mass="40950">MKRKRVFLSLLMVFLLIASVMVVAGCSKEKEVDTTPTTRTITDMAGREVTIPAEIKSLATVGPGPVLNSLIFAVGEGDKIVNGLPEFARTERWKYQHKFAPHIKDRPVVQSASFDPNVEELLKLKPDVVFTMEARGSVEQTAKVMSNAGLPTICLVWTEPEEVKQTIELIGKVLNQEKTAKEYCKYFDDTVARVNKAVDTISEEKRPRVLHCNVKSMSSPHTITEWWISQAGGNSVTKEARITENIEFSMEQLLKWNPEVVVVSSPDQVDLMYKDSRFKDISAVKNKRIYPTPVGAHIWGNRTAEQPLMLLWAAKTFHPESFKDVNLEAELISFYKKFYKYTMPEEEAKEILNGGPVVTGQKQ</sequence>
<protein>
    <submittedName>
        <fullName evidence="4">Periplasmic binding protein</fullName>
    </submittedName>
</protein>
<dbReference type="AlphaFoldDB" id="A0A0B7MCS3"/>
<proteinExistence type="inferred from homology"/>
<dbReference type="Pfam" id="PF01497">
    <property type="entry name" value="Peripla_BP_2"/>
    <property type="match status" value="1"/>
</dbReference>
<dbReference type="Gene3D" id="1.20.58.2180">
    <property type="match status" value="1"/>
</dbReference>
<feature type="domain" description="Fe/B12 periplasmic-binding" evidence="3">
    <location>
        <begin position="59"/>
        <end position="321"/>
    </location>
</feature>
<evidence type="ECO:0000256" key="2">
    <source>
        <dbReference type="SAM" id="SignalP"/>
    </source>
</evidence>
<evidence type="ECO:0000313" key="4">
    <source>
        <dbReference type="EMBL" id="CEO88334.1"/>
    </source>
</evidence>
<dbReference type="InterPro" id="IPR002491">
    <property type="entry name" value="ABC_transptr_periplasmic_BD"/>
</dbReference>
<keyword evidence="5" id="KW-1185">Reference proteome</keyword>
<dbReference type="PANTHER" id="PTHR30535:SF34">
    <property type="entry name" value="MOLYBDATE-BINDING PROTEIN MOLA"/>
    <property type="match status" value="1"/>
</dbReference>
<dbReference type="OrthoDB" id="9787830at2"/>
<evidence type="ECO:0000259" key="3">
    <source>
        <dbReference type="PROSITE" id="PS50983"/>
    </source>
</evidence>
<dbReference type="CDD" id="cd01142">
    <property type="entry name" value="TroA_e"/>
    <property type="match status" value="1"/>
</dbReference>
<comment type="similarity">
    <text evidence="1">Belongs to the bacterial solute-binding protein 8 family.</text>
</comment>
<dbReference type="PROSITE" id="PS50983">
    <property type="entry name" value="FE_B12_PBP"/>
    <property type="match status" value="1"/>
</dbReference>